<dbReference type="PROSITE" id="PS00189">
    <property type="entry name" value="LIPOYL"/>
    <property type="match status" value="1"/>
</dbReference>
<sequence length="157" mass="17059">MSLRLLTSRVVRPFGPAIRQSATISAMRMYATKKYTSDHEWISVEGNIGTIGITDYAQKALGDVVFVETPAVGDLVEKEAQIGAVESVKAASDIYSPVNGEVVDVNEKLGSEPSLINESPEEDGWFAKIKLDNLEQIEGLMDAKAYAAHCDASDEEH</sequence>
<keyword evidence="7" id="KW-1185">Reference proteome</keyword>
<evidence type="ECO:0000259" key="5">
    <source>
        <dbReference type="PROSITE" id="PS50968"/>
    </source>
</evidence>
<dbReference type="PROSITE" id="PS50968">
    <property type="entry name" value="BIOTINYL_LIPOYL"/>
    <property type="match status" value="1"/>
</dbReference>
<comment type="caution">
    <text evidence="6">The sequence shown here is derived from an EMBL/GenBank/DDBJ whole genome shotgun (WGS) entry which is preliminary data.</text>
</comment>
<comment type="similarity">
    <text evidence="1 4">Belongs to the GcvH family.</text>
</comment>
<dbReference type="PANTHER" id="PTHR11715:SF3">
    <property type="entry name" value="GLYCINE CLEAVAGE SYSTEM H PROTEIN-RELATED"/>
    <property type="match status" value="1"/>
</dbReference>
<comment type="function">
    <text evidence="4">The H protein shuttles the methylamine group of glycine from the P protein to the T protein.</text>
</comment>
<dbReference type="InterPro" id="IPR017453">
    <property type="entry name" value="GCV_H_sub"/>
</dbReference>
<dbReference type="Pfam" id="PF01597">
    <property type="entry name" value="GCV_H"/>
    <property type="match status" value="1"/>
</dbReference>
<feature type="domain" description="Lipoyl-binding" evidence="5">
    <location>
        <begin position="48"/>
        <end position="130"/>
    </location>
</feature>
<name>A0ABR3AGK4_PHYBL</name>
<accession>A0ABR3AGK4</accession>
<dbReference type="HAMAP" id="MF_00272">
    <property type="entry name" value="GcvH"/>
    <property type="match status" value="1"/>
</dbReference>
<protein>
    <recommendedName>
        <fullName evidence="4">Glycine cleavage system H protein</fullName>
    </recommendedName>
</protein>
<keyword evidence="4" id="KW-0496">Mitochondrion</keyword>
<proteinExistence type="inferred from homology"/>
<dbReference type="Proteomes" id="UP001448207">
    <property type="component" value="Unassembled WGS sequence"/>
</dbReference>
<dbReference type="InterPro" id="IPR033753">
    <property type="entry name" value="GCV_H/Fam206"/>
</dbReference>
<keyword evidence="3 4" id="KW-0809">Transit peptide</keyword>
<dbReference type="InterPro" id="IPR002930">
    <property type="entry name" value="GCV_H"/>
</dbReference>
<dbReference type="InterPro" id="IPR003016">
    <property type="entry name" value="2-oxoA_DH_lipoyl-BS"/>
</dbReference>
<dbReference type="NCBIfam" id="TIGR00527">
    <property type="entry name" value="gcvH"/>
    <property type="match status" value="1"/>
</dbReference>
<comment type="cofactor">
    <cofactor evidence="4">
        <name>(R)-lipoate</name>
        <dbReference type="ChEBI" id="CHEBI:83088"/>
    </cofactor>
    <text evidence="4">Binds 1 lipoyl cofactor covalently.</text>
</comment>
<keyword evidence="2 4" id="KW-0450">Lipoyl</keyword>
<dbReference type="Gene3D" id="2.40.50.100">
    <property type="match status" value="1"/>
</dbReference>
<evidence type="ECO:0000256" key="1">
    <source>
        <dbReference type="ARBA" id="ARBA00009249"/>
    </source>
</evidence>
<dbReference type="PANTHER" id="PTHR11715">
    <property type="entry name" value="GLYCINE CLEAVAGE SYSTEM H PROTEIN"/>
    <property type="match status" value="1"/>
</dbReference>
<evidence type="ECO:0000313" key="7">
    <source>
        <dbReference type="Proteomes" id="UP001448207"/>
    </source>
</evidence>
<gene>
    <name evidence="6" type="ORF">J3Q64DRAFT_1779855</name>
</gene>
<evidence type="ECO:0000313" key="6">
    <source>
        <dbReference type="EMBL" id="KAL0073955.1"/>
    </source>
</evidence>
<dbReference type="CDD" id="cd06848">
    <property type="entry name" value="GCS_H"/>
    <property type="match status" value="1"/>
</dbReference>
<evidence type="ECO:0000256" key="2">
    <source>
        <dbReference type="ARBA" id="ARBA00022823"/>
    </source>
</evidence>
<comment type="subunit">
    <text evidence="4">The glycine cleavage system is composed of four proteins: P, T, L and H.</text>
</comment>
<dbReference type="EMBL" id="JBCLYO010000049">
    <property type="protein sequence ID" value="KAL0073955.1"/>
    <property type="molecule type" value="Genomic_DNA"/>
</dbReference>
<evidence type="ECO:0000256" key="3">
    <source>
        <dbReference type="ARBA" id="ARBA00022946"/>
    </source>
</evidence>
<dbReference type="InterPro" id="IPR011053">
    <property type="entry name" value="Single_hybrid_motif"/>
</dbReference>
<dbReference type="InterPro" id="IPR000089">
    <property type="entry name" value="Biotin_lipoyl"/>
</dbReference>
<comment type="subcellular location">
    <subcellularLocation>
        <location evidence="4">Mitochondrion</location>
    </subcellularLocation>
</comment>
<evidence type="ECO:0000256" key="4">
    <source>
        <dbReference type="RuleBase" id="RU364055"/>
    </source>
</evidence>
<reference evidence="6 7" key="1">
    <citation type="submission" date="2024-04" db="EMBL/GenBank/DDBJ databases">
        <title>Symmetric and asymmetric DNA N6-adenine methylation regulates different biological responses in Mucorales.</title>
        <authorList>
            <consortium name="Lawrence Berkeley National Laboratory"/>
            <person name="Lax C."/>
            <person name="Mondo S.J."/>
            <person name="Osorio-Concepcion M."/>
            <person name="Muszewska A."/>
            <person name="Corrochano-Luque M."/>
            <person name="Gutierrez G."/>
            <person name="Riley R."/>
            <person name="Lipzen A."/>
            <person name="Guo J."/>
            <person name="Hundley H."/>
            <person name="Amirebrahimi M."/>
            <person name="Ng V."/>
            <person name="Lorenzo-Gutierrez D."/>
            <person name="Binder U."/>
            <person name="Yang J."/>
            <person name="Song Y."/>
            <person name="Canovas D."/>
            <person name="Navarro E."/>
            <person name="Freitag M."/>
            <person name="Gabaldon T."/>
            <person name="Grigoriev I.V."/>
            <person name="Corrochano L.M."/>
            <person name="Nicolas F.E."/>
            <person name="Garre V."/>
        </authorList>
    </citation>
    <scope>NUCLEOTIDE SEQUENCE [LARGE SCALE GENOMIC DNA]</scope>
    <source>
        <strain evidence="6 7">L51</strain>
    </source>
</reference>
<dbReference type="SUPFAM" id="SSF51230">
    <property type="entry name" value="Single hybrid motif"/>
    <property type="match status" value="1"/>
</dbReference>
<organism evidence="6 7">
    <name type="scientific">Phycomyces blakesleeanus</name>
    <dbReference type="NCBI Taxonomy" id="4837"/>
    <lineage>
        <taxon>Eukaryota</taxon>
        <taxon>Fungi</taxon>
        <taxon>Fungi incertae sedis</taxon>
        <taxon>Mucoromycota</taxon>
        <taxon>Mucoromycotina</taxon>
        <taxon>Mucoromycetes</taxon>
        <taxon>Mucorales</taxon>
        <taxon>Phycomycetaceae</taxon>
        <taxon>Phycomyces</taxon>
    </lineage>
</organism>
<dbReference type="NCBIfam" id="NF002270">
    <property type="entry name" value="PRK01202.1"/>
    <property type="match status" value="1"/>
</dbReference>